<dbReference type="Proteomes" id="UP000245535">
    <property type="component" value="Unassembled WGS sequence"/>
</dbReference>
<evidence type="ECO:0000313" key="4">
    <source>
        <dbReference type="Proteomes" id="UP000245535"/>
    </source>
</evidence>
<protein>
    <submittedName>
        <fullName evidence="3">Outer membrane protein with beta-barrel domain</fullName>
    </submittedName>
</protein>
<gene>
    <name evidence="3" type="ORF">BC781_101536</name>
</gene>
<evidence type="ECO:0000259" key="2">
    <source>
        <dbReference type="Pfam" id="PF13568"/>
    </source>
</evidence>
<evidence type="ECO:0000256" key="1">
    <source>
        <dbReference type="SAM" id="SignalP"/>
    </source>
</evidence>
<evidence type="ECO:0000313" key="3">
    <source>
        <dbReference type="EMBL" id="PWJ44186.1"/>
    </source>
</evidence>
<sequence>MKKIFIILSLLFSAHFTFAQSSILNIGLKGGVGSSKFTFDESALASEADREASWHVGLMARIKIPVFGIYVQPEVYYSRTQGQIEVLQGLGGNESFSQDRIDIPVLLGWRLGLDVIAIRFNAGVVGIIMLDNGLDDLSNTLLETETNDFIWGYQAGVGVDFWKLSFDARYEGNFNKFIEESAGVNIDGRINQWVFSLGYWF</sequence>
<keyword evidence="1" id="KW-0732">Signal</keyword>
<dbReference type="AlphaFoldDB" id="A0A315ZF26"/>
<feature type="chain" id="PRO_5016255062" evidence="1">
    <location>
        <begin position="20"/>
        <end position="201"/>
    </location>
</feature>
<dbReference type="Pfam" id="PF13568">
    <property type="entry name" value="OMP_b-brl_2"/>
    <property type="match status" value="1"/>
</dbReference>
<name>A0A315ZF26_SEDFL</name>
<accession>A0A315ZF26</accession>
<reference evidence="3 4" key="1">
    <citation type="submission" date="2018-03" db="EMBL/GenBank/DDBJ databases">
        <title>Genomic Encyclopedia of Archaeal and Bacterial Type Strains, Phase II (KMG-II): from individual species to whole genera.</title>
        <authorList>
            <person name="Goeker M."/>
        </authorList>
    </citation>
    <scope>NUCLEOTIDE SEQUENCE [LARGE SCALE GENOMIC DNA]</scope>
    <source>
        <strain evidence="3 4">DSM 28229</strain>
    </source>
</reference>
<dbReference type="InterPro" id="IPR025665">
    <property type="entry name" value="Beta-barrel_OMP_2"/>
</dbReference>
<comment type="caution">
    <text evidence="3">The sequence shown here is derived from an EMBL/GenBank/DDBJ whole genome shotgun (WGS) entry which is preliminary data.</text>
</comment>
<proteinExistence type="predicted"/>
<feature type="signal peptide" evidence="1">
    <location>
        <begin position="1"/>
        <end position="19"/>
    </location>
</feature>
<dbReference type="OrthoDB" id="1001536at2"/>
<dbReference type="EMBL" id="QGDO01000001">
    <property type="protein sequence ID" value="PWJ44186.1"/>
    <property type="molecule type" value="Genomic_DNA"/>
</dbReference>
<feature type="domain" description="Outer membrane protein beta-barrel" evidence="2">
    <location>
        <begin position="18"/>
        <end position="178"/>
    </location>
</feature>
<keyword evidence="4" id="KW-1185">Reference proteome</keyword>
<organism evidence="3 4">
    <name type="scientific">Sediminitomix flava</name>
    <dbReference type="NCBI Taxonomy" id="379075"/>
    <lineage>
        <taxon>Bacteria</taxon>
        <taxon>Pseudomonadati</taxon>
        <taxon>Bacteroidota</taxon>
        <taxon>Cytophagia</taxon>
        <taxon>Cytophagales</taxon>
        <taxon>Flammeovirgaceae</taxon>
        <taxon>Sediminitomix</taxon>
    </lineage>
</organism>
<dbReference type="RefSeq" id="WP_109615698.1">
    <property type="nucleotide sequence ID" value="NZ_QGDO01000001.1"/>
</dbReference>